<dbReference type="Pfam" id="PF13671">
    <property type="entry name" value="AAA_33"/>
    <property type="match status" value="1"/>
</dbReference>
<reference evidence="1 2" key="1">
    <citation type="submission" date="2016-10" db="EMBL/GenBank/DDBJ databases">
        <authorList>
            <person name="de Groot N.N."/>
        </authorList>
    </citation>
    <scope>NUCLEOTIDE SEQUENCE [LARGE SCALE GENOMIC DNA]</scope>
    <source>
        <strain evidence="1 2">DSM 11363</strain>
    </source>
</reference>
<proteinExistence type="predicted"/>
<evidence type="ECO:0000313" key="2">
    <source>
        <dbReference type="Proteomes" id="UP000182332"/>
    </source>
</evidence>
<dbReference type="SUPFAM" id="SSF52540">
    <property type="entry name" value="P-loop containing nucleoside triphosphate hydrolases"/>
    <property type="match status" value="1"/>
</dbReference>
<sequence>MDGSTQHVVFKGSIYLILNATGGVGIPYRSKLASFSSTSYGEFEMLIVFSGLPGTGKTTIAKGLAAKLGAVYVRIDTIEQALRDSADFARDVGRTGYLIAYGLAAGNLGLGGTVVVDCVNPVVESRRAWSAISSRSGAPLVNIQVICSDMTEHRRRVESRQVDIPGLTPPSWQSVMNHDYEPWDTEPFTVDTALNSPAQALAAIADYLKRSDLFTPDQG</sequence>
<evidence type="ECO:0000313" key="1">
    <source>
        <dbReference type="EMBL" id="SES66893.1"/>
    </source>
</evidence>
<dbReference type="InterPro" id="IPR027417">
    <property type="entry name" value="P-loop_NTPase"/>
</dbReference>
<gene>
    <name evidence="1" type="ORF">SAMN05216197_101184</name>
</gene>
<dbReference type="EMBL" id="FOHW01000001">
    <property type="protein sequence ID" value="SES66893.1"/>
    <property type="molecule type" value="Genomic_DNA"/>
</dbReference>
<dbReference type="Proteomes" id="UP000182332">
    <property type="component" value="Unassembled WGS sequence"/>
</dbReference>
<dbReference type="PANTHER" id="PTHR37807:SF3">
    <property type="entry name" value="OS07G0160300 PROTEIN"/>
    <property type="match status" value="1"/>
</dbReference>
<name>A0A1H9YDI7_9PSED</name>
<dbReference type="PANTHER" id="PTHR37807">
    <property type="entry name" value="OS07G0160300 PROTEIN"/>
    <property type="match status" value="1"/>
</dbReference>
<protein>
    <submittedName>
        <fullName evidence="1">Predicted kinase</fullName>
    </submittedName>
</protein>
<keyword evidence="1" id="KW-0808">Transferase</keyword>
<organism evidence="1 2">
    <name type="scientific">Pseudomonas graminis</name>
    <dbReference type="NCBI Taxonomy" id="158627"/>
    <lineage>
        <taxon>Bacteria</taxon>
        <taxon>Pseudomonadati</taxon>
        <taxon>Pseudomonadota</taxon>
        <taxon>Gammaproteobacteria</taxon>
        <taxon>Pseudomonadales</taxon>
        <taxon>Pseudomonadaceae</taxon>
        <taxon>Pseudomonas</taxon>
    </lineage>
</organism>
<dbReference type="AlphaFoldDB" id="A0A1H9YDI7"/>
<dbReference type="Gene3D" id="3.40.50.300">
    <property type="entry name" value="P-loop containing nucleotide triphosphate hydrolases"/>
    <property type="match status" value="1"/>
</dbReference>
<keyword evidence="1" id="KW-0418">Kinase</keyword>
<dbReference type="GO" id="GO:0016301">
    <property type="term" value="F:kinase activity"/>
    <property type="evidence" value="ECO:0007669"/>
    <property type="project" value="UniProtKB-KW"/>
</dbReference>
<accession>A0A1H9YDI7</accession>